<dbReference type="RefSeq" id="WP_420835223.1">
    <property type="nucleotide sequence ID" value="NZ_AYYY01000036.1"/>
</dbReference>
<dbReference type="PATRIC" id="fig|1423813.3.peg.2016"/>
<organism evidence="2 3">
    <name type="scientific">Paucilactobacillus vaccinostercus DSM 20634</name>
    <dbReference type="NCBI Taxonomy" id="1423813"/>
    <lineage>
        <taxon>Bacteria</taxon>
        <taxon>Bacillati</taxon>
        <taxon>Bacillota</taxon>
        <taxon>Bacilli</taxon>
        <taxon>Lactobacillales</taxon>
        <taxon>Lactobacillaceae</taxon>
        <taxon>Paucilactobacillus</taxon>
    </lineage>
</organism>
<dbReference type="AlphaFoldDB" id="A0A0R2AEP4"/>
<evidence type="ECO:0008006" key="4">
    <source>
        <dbReference type="Google" id="ProtNLM"/>
    </source>
</evidence>
<name>A0A0R2AEP4_9LACO</name>
<keyword evidence="1" id="KW-0812">Transmembrane</keyword>
<proteinExistence type="predicted"/>
<dbReference type="STRING" id="1423813.FC26_GL001983"/>
<accession>A0A0R2AEP4</accession>
<protein>
    <recommendedName>
        <fullName evidence="4">Branched-chain amino acid transport</fullName>
    </recommendedName>
</protein>
<keyword evidence="1" id="KW-0472">Membrane</keyword>
<gene>
    <name evidence="2" type="ORF">FC26_GL001983</name>
</gene>
<dbReference type="InterPro" id="IPR008407">
    <property type="entry name" value="Brnchd-chn_aa_trnsp_AzlD"/>
</dbReference>
<dbReference type="Proteomes" id="UP000051733">
    <property type="component" value="Unassembled WGS sequence"/>
</dbReference>
<comment type="caution">
    <text evidence="2">The sequence shown here is derived from an EMBL/GenBank/DDBJ whole genome shotgun (WGS) entry which is preliminary data.</text>
</comment>
<evidence type="ECO:0000256" key="1">
    <source>
        <dbReference type="SAM" id="Phobius"/>
    </source>
</evidence>
<evidence type="ECO:0000313" key="2">
    <source>
        <dbReference type="EMBL" id="KRM61164.1"/>
    </source>
</evidence>
<dbReference type="Pfam" id="PF05437">
    <property type="entry name" value="AzlD"/>
    <property type="match status" value="1"/>
</dbReference>
<feature type="transmembrane region" description="Helical" evidence="1">
    <location>
        <begin position="90"/>
        <end position="107"/>
    </location>
</feature>
<feature type="transmembrane region" description="Helical" evidence="1">
    <location>
        <begin position="6"/>
        <end position="28"/>
    </location>
</feature>
<keyword evidence="1" id="KW-1133">Transmembrane helix</keyword>
<feature type="transmembrane region" description="Helical" evidence="1">
    <location>
        <begin position="64"/>
        <end position="83"/>
    </location>
</feature>
<evidence type="ECO:0000313" key="3">
    <source>
        <dbReference type="Proteomes" id="UP000051733"/>
    </source>
</evidence>
<dbReference type="EMBL" id="AYYY01000036">
    <property type="protein sequence ID" value="KRM61164.1"/>
    <property type="molecule type" value="Genomic_DNA"/>
</dbReference>
<sequence>MDSMDHLLLILLAAIAAFIPRYIPMLFFSTREIPDWFNEWMKYVPVSLFTALVAKGIFVSSSYGFSGLGHVNYIIAGLVVIVVTYMTRSMALSVIAGLAAVFVVTIFL</sequence>
<reference evidence="2 3" key="1">
    <citation type="journal article" date="2015" name="Genome Announc.">
        <title>Expanding the biotechnology potential of lactobacilli through comparative genomics of 213 strains and associated genera.</title>
        <authorList>
            <person name="Sun Z."/>
            <person name="Harris H.M."/>
            <person name="McCann A."/>
            <person name="Guo C."/>
            <person name="Argimon S."/>
            <person name="Zhang W."/>
            <person name="Yang X."/>
            <person name="Jeffery I.B."/>
            <person name="Cooney J.C."/>
            <person name="Kagawa T.F."/>
            <person name="Liu W."/>
            <person name="Song Y."/>
            <person name="Salvetti E."/>
            <person name="Wrobel A."/>
            <person name="Rasinkangas P."/>
            <person name="Parkhill J."/>
            <person name="Rea M.C."/>
            <person name="O'Sullivan O."/>
            <person name="Ritari J."/>
            <person name="Douillard F.P."/>
            <person name="Paul Ross R."/>
            <person name="Yang R."/>
            <person name="Briner A.E."/>
            <person name="Felis G.E."/>
            <person name="de Vos W.M."/>
            <person name="Barrangou R."/>
            <person name="Klaenhammer T.R."/>
            <person name="Caufield P.W."/>
            <person name="Cui Y."/>
            <person name="Zhang H."/>
            <person name="O'Toole P.W."/>
        </authorList>
    </citation>
    <scope>NUCLEOTIDE SEQUENCE [LARGE SCALE GENOMIC DNA]</scope>
    <source>
        <strain evidence="2 3">DSM 20634</strain>
    </source>
</reference>
<keyword evidence="3" id="KW-1185">Reference proteome</keyword>